<feature type="transmembrane region" description="Helical" evidence="8">
    <location>
        <begin position="651"/>
        <end position="673"/>
    </location>
</feature>
<feature type="transmembrane region" description="Helical" evidence="8">
    <location>
        <begin position="685"/>
        <end position="707"/>
    </location>
</feature>
<keyword evidence="3" id="KW-0645">Protease</keyword>
<feature type="transmembrane region" description="Helical" evidence="8">
    <location>
        <begin position="609"/>
        <end position="630"/>
    </location>
</feature>
<keyword evidence="6 8" id="KW-1133">Transmembrane helix</keyword>
<dbReference type="GO" id="GO:0016020">
    <property type="term" value="C:membrane"/>
    <property type="evidence" value="ECO:0007669"/>
    <property type="project" value="UniProtKB-SubCell"/>
</dbReference>
<accession>A0ABD3PR79</accession>
<feature type="transmembrane region" description="Helical" evidence="8">
    <location>
        <begin position="344"/>
        <end position="366"/>
    </location>
</feature>
<evidence type="ECO:0000256" key="4">
    <source>
        <dbReference type="ARBA" id="ARBA00022692"/>
    </source>
</evidence>
<evidence type="ECO:0000313" key="10">
    <source>
        <dbReference type="EMBL" id="KAL3790312.1"/>
    </source>
</evidence>
<feature type="transmembrane region" description="Helical" evidence="8">
    <location>
        <begin position="460"/>
        <end position="479"/>
    </location>
</feature>
<keyword evidence="5" id="KW-0378">Hydrolase</keyword>
<reference evidence="10 11" key="1">
    <citation type="journal article" date="2020" name="G3 (Bethesda)">
        <title>Improved Reference Genome for Cyclotella cryptica CCMP332, a Model for Cell Wall Morphogenesis, Salinity Adaptation, and Lipid Production in Diatoms (Bacillariophyta).</title>
        <authorList>
            <person name="Roberts W.R."/>
            <person name="Downey K.M."/>
            <person name="Ruck E.C."/>
            <person name="Traller J.C."/>
            <person name="Alverson A.J."/>
        </authorList>
    </citation>
    <scope>NUCLEOTIDE SEQUENCE [LARGE SCALE GENOMIC DNA]</scope>
    <source>
        <strain evidence="10 11">CCMP332</strain>
    </source>
</reference>
<organism evidence="10 11">
    <name type="scientific">Cyclotella cryptica</name>
    <dbReference type="NCBI Taxonomy" id="29204"/>
    <lineage>
        <taxon>Eukaryota</taxon>
        <taxon>Sar</taxon>
        <taxon>Stramenopiles</taxon>
        <taxon>Ochrophyta</taxon>
        <taxon>Bacillariophyta</taxon>
        <taxon>Coscinodiscophyceae</taxon>
        <taxon>Thalassiosirophycidae</taxon>
        <taxon>Stephanodiscales</taxon>
        <taxon>Stephanodiscaceae</taxon>
        <taxon>Cyclotella</taxon>
    </lineage>
</organism>
<proteinExistence type="inferred from homology"/>
<dbReference type="InterPro" id="IPR022764">
    <property type="entry name" value="Peptidase_S54_rhomboid_dom"/>
</dbReference>
<evidence type="ECO:0000313" key="11">
    <source>
        <dbReference type="Proteomes" id="UP001516023"/>
    </source>
</evidence>
<keyword evidence="4 8" id="KW-0812">Transmembrane</keyword>
<evidence type="ECO:0000256" key="2">
    <source>
        <dbReference type="ARBA" id="ARBA00009045"/>
    </source>
</evidence>
<dbReference type="AlphaFoldDB" id="A0ABD3PR79"/>
<feature type="transmembrane region" description="Helical" evidence="8">
    <location>
        <begin position="263"/>
        <end position="285"/>
    </location>
</feature>
<dbReference type="Gene3D" id="1.20.1540.10">
    <property type="entry name" value="Rhomboid-like"/>
    <property type="match status" value="1"/>
</dbReference>
<keyword evidence="11" id="KW-1185">Reference proteome</keyword>
<evidence type="ECO:0000256" key="7">
    <source>
        <dbReference type="ARBA" id="ARBA00023136"/>
    </source>
</evidence>
<dbReference type="GO" id="GO:0008233">
    <property type="term" value="F:peptidase activity"/>
    <property type="evidence" value="ECO:0007669"/>
    <property type="project" value="UniProtKB-KW"/>
</dbReference>
<evidence type="ECO:0000259" key="9">
    <source>
        <dbReference type="Pfam" id="PF01694"/>
    </source>
</evidence>
<keyword evidence="7 8" id="KW-0472">Membrane</keyword>
<evidence type="ECO:0000256" key="3">
    <source>
        <dbReference type="ARBA" id="ARBA00022670"/>
    </source>
</evidence>
<feature type="transmembrane region" description="Helical" evidence="8">
    <location>
        <begin position="12"/>
        <end position="31"/>
    </location>
</feature>
<evidence type="ECO:0000256" key="1">
    <source>
        <dbReference type="ARBA" id="ARBA00004141"/>
    </source>
</evidence>
<protein>
    <recommendedName>
        <fullName evidence="9">Peptidase S54 rhomboid domain-containing protein</fullName>
    </recommendedName>
</protein>
<dbReference type="Proteomes" id="UP001516023">
    <property type="component" value="Unassembled WGS sequence"/>
</dbReference>
<dbReference type="PANTHER" id="PTHR43066">
    <property type="entry name" value="RHOMBOID-RELATED PROTEIN"/>
    <property type="match status" value="1"/>
</dbReference>
<comment type="similarity">
    <text evidence="2">Belongs to the peptidase S54 family.</text>
</comment>
<comment type="caution">
    <text evidence="10">The sequence shown here is derived from an EMBL/GenBank/DDBJ whole genome shotgun (WGS) entry which is preliminary data.</text>
</comment>
<dbReference type="EMBL" id="JABMIG020000130">
    <property type="protein sequence ID" value="KAL3790312.1"/>
    <property type="molecule type" value="Genomic_DNA"/>
</dbReference>
<evidence type="ECO:0000256" key="6">
    <source>
        <dbReference type="ARBA" id="ARBA00022989"/>
    </source>
</evidence>
<feature type="domain" description="Peptidase S54 rhomboid" evidence="9">
    <location>
        <begin position="305"/>
        <end position="477"/>
    </location>
</feature>
<evidence type="ECO:0000256" key="8">
    <source>
        <dbReference type="SAM" id="Phobius"/>
    </source>
</evidence>
<evidence type="ECO:0000256" key="5">
    <source>
        <dbReference type="ARBA" id="ARBA00022801"/>
    </source>
</evidence>
<feature type="transmembrane region" description="Helical" evidence="8">
    <location>
        <begin position="580"/>
        <end position="597"/>
    </location>
</feature>
<dbReference type="SUPFAM" id="SSF144091">
    <property type="entry name" value="Rhomboid-like"/>
    <property type="match status" value="1"/>
</dbReference>
<sequence length="766" mass="86107">MSGSTWQTPLFKLIVLLVILPWTVTYLHLYYHTFWQYEYCLVGPPTSIFSTTRWNEYNVAADVEANDNPKIRTINNEIDVMDLYGIYAPQSQKKKKGESELDRRIFRQMYSTGRSSKNRPVSSLPSNSYLSMNSSGWPSLTQAAMMISGPSSTLSKYSYVYDGQDVAKNNQHEILFFEQDNEQIWCLQSTATGDKWCSSPLNQYPKGTIYQYPPGGTWYHSSSSESKPPISISCPTPSTILPSTTKTKHHKQQNAKQNQNVKFLLHHPTTTLLLLLNTFLAYQYWNHRIPPSSVCKSYNKICNQHEWWRSFTGATAHFEPLHIGFNMMSLHTLGKELEGGFGSVIFLVYNIALVVMCTMVMMGMVYGRLVWARYRSNGEGEGVLQEKEKRLKETSTVGYSGVLFAWMVITTLERNQATCPIPFFSDVCFSTHHVPGISWLKFNVAPIVSLFVAQFIMPRVSFMGHLAGIACGFGLHWGWGMPPLEVCSPNVLIGGVYLVFCLGVSRRLIPVMLSSNEIVDIEDNTPLRLEGGEDVGDVSSQNSQVSCITDSVTEDAIMTGKRRKKERELDEVRRKQRTLLFIRNLIGLSAVTSAFLFDFTSSLVLSQTILFAHFVFGTQASCIVWTYLHINRADNDIIDQEKRRLGVLWRGFIVTATLVIVVDSMSMASWVVLNTFISADRSPRATLVSAYLFMIIRTSTNILGLVVSSKVLHDFGQVGGGIFLRMFSRVLSSSKKVGDGLFLSSIPLWTAFEGKGIRLGSSARST</sequence>
<name>A0ABD3PR79_9STRA</name>
<dbReference type="PANTHER" id="PTHR43066:SF1">
    <property type="entry name" value="RHOMBOID PROTEIN 2"/>
    <property type="match status" value="1"/>
</dbReference>
<dbReference type="Pfam" id="PF01694">
    <property type="entry name" value="Rhomboid"/>
    <property type="match status" value="1"/>
</dbReference>
<gene>
    <name evidence="10" type="ORF">HJC23_002938</name>
</gene>
<feature type="transmembrane region" description="Helical" evidence="8">
    <location>
        <begin position="491"/>
        <end position="509"/>
    </location>
</feature>
<dbReference type="InterPro" id="IPR035952">
    <property type="entry name" value="Rhomboid-like_sf"/>
</dbReference>
<dbReference type="GO" id="GO:0006508">
    <property type="term" value="P:proteolysis"/>
    <property type="evidence" value="ECO:0007669"/>
    <property type="project" value="UniProtKB-KW"/>
</dbReference>
<comment type="subcellular location">
    <subcellularLocation>
        <location evidence="1">Membrane</location>
        <topology evidence="1">Multi-pass membrane protein</topology>
    </subcellularLocation>
</comment>